<dbReference type="Gene3D" id="3.30.70.360">
    <property type="match status" value="1"/>
</dbReference>
<dbReference type="PANTHER" id="PTHR43270">
    <property type="entry name" value="BETA-ALA-HIS DIPEPTIDASE"/>
    <property type="match status" value="1"/>
</dbReference>
<dbReference type="Pfam" id="PF01546">
    <property type="entry name" value="Peptidase_M20"/>
    <property type="match status" value="1"/>
</dbReference>
<keyword evidence="2" id="KW-0479">Metal-binding</keyword>
<proteinExistence type="predicted"/>
<reference evidence="5" key="1">
    <citation type="journal article" date="2014" name="Int. J. Syst. Evol. Microbiol.">
        <title>Complete genome of a new Firmicutes species belonging to the dominant human colonic microbiota ('Ruminococcus bicirculans') reveals two chromosomes and a selective capacity to utilize plant glucans.</title>
        <authorList>
            <consortium name="NISC Comparative Sequencing Program"/>
            <person name="Wegmann U."/>
            <person name="Louis P."/>
            <person name="Goesmann A."/>
            <person name="Henrissat B."/>
            <person name="Duncan S.H."/>
            <person name="Flint H.J."/>
        </authorList>
    </citation>
    <scope>NUCLEOTIDE SEQUENCE</scope>
    <source>
        <strain evidence="5">JCM 17590</strain>
    </source>
</reference>
<protein>
    <submittedName>
        <fullName evidence="5">Dipeptidase</fullName>
    </submittedName>
</protein>
<dbReference type="SUPFAM" id="SSF53187">
    <property type="entry name" value="Zn-dependent exopeptidases"/>
    <property type="match status" value="1"/>
</dbReference>
<evidence type="ECO:0000256" key="3">
    <source>
        <dbReference type="ARBA" id="ARBA00022801"/>
    </source>
</evidence>
<comment type="caution">
    <text evidence="5">The sequence shown here is derived from an EMBL/GenBank/DDBJ whole genome shotgun (WGS) entry which is preliminary data.</text>
</comment>
<dbReference type="Proteomes" id="UP001415169">
    <property type="component" value="Unassembled WGS sequence"/>
</dbReference>
<sequence length="489" mass="51059">MNTAILAISYLIKLSRMTDAAPSATSPDQTIAEAVAGGFPAAVADLGGLVRIPSVSWPAFDPTFVAQSADAVAELLRGTGVFDTVEIKRAQKAGFPEGELGHPAVLATRAARNGKPTILLYAHHDVQPPGDEANWQTKPFEPTVVGDRLYGRGAADDKAGVVSHVAAIRALAETAAAAGEELEVGLAVFIEGEEEHGSHSFVNFLEDNRDALAADVIVVADSDNWDIETPNLTVALRGACAFNLTVSTLKHASHSGMWGGAAPDAMLATIKLLSTLWDENGSVAVAGLTSHDAQTPAFDEDELKASAALIDGVSPIGTGSVLSRLWFQPSITVTGIDAPSIANASNTLVPQATVRISMRVAPGQASADARDALVRHLKANAPFGAKLEFSDVETGDPFLVDTRGWAARAAKQAMMDAWGKAPVEAGIGGSIPFIADLVRVFPDAQILVTGVEDPDTRAHSPNESLHLGVFKRAILTEALLLARLNAGSK</sequence>
<name>A0ABP7ZDG3_9MICO</name>
<evidence type="ECO:0000313" key="5">
    <source>
        <dbReference type="EMBL" id="GAA4154429.1"/>
    </source>
</evidence>
<dbReference type="InterPro" id="IPR051458">
    <property type="entry name" value="Cyt/Met_Dipeptidase"/>
</dbReference>
<organism evidence="5 6">
    <name type="scientific">Gryllotalpicola daejeonensis</name>
    <dbReference type="NCBI Taxonomy" id="993087"/>
    <lineage>
        <taxon>Bacteria</taxon>
        <taxon>Bacillati</taxon>
        <taxon>Actinomycetota</taxon>
        <taxon>Actinomycetes</taxon>
        <taxon>Micrococcales</taxon>
        <taxon>Microbacteriaceae</taxon>
        <taxon>Gryllotalpicola</taxon>
    </lineage>
</organism>
<dbReference type="InterPro" id="IPR002933">
    <property type="entry name" value="Peptidase_M20"/>
</dbReference>
<dbReference type="Gene3D" id="3.40.630.10">
    <property type="entry name" value="Zn peptidases"/>
    <property type="match status" value="1"/>
</dbReference>
<accession>A0ABP7ZDG3</accession>
<dbReference type="InterPro" id="IPR011650">
    <property type="entry name" value="Peptidase_M20_dimer"/>
</dbReference>
<keyword evidence="3" id="KW-0378">Hydrolase</keyword>
<evidence type="ECO:0000256" key="2">
    <source>
        <dbReference type="ARBA" id="ARBA00022723"/>
    </source>
</evidence>
<evidence type="ECO:0000313" key="6">
    <source>
        <dbReference type="Proteomes" id="UP001415169"/>
    </source>
</evidence>
<dbReference type="EMBL" id="BAABBV010000001">
    <property type="protein sequence ID" value="GAA4154429.1"/>
    <property type="molecule type" value="Genomic_DNA"/>
</dbReference>
<reference evidence="5" key="2">
    <citation type="submission" date="2023-12" db="EMBL/GenBank/DDBJ databases">
        <authorList>
            <person name="Sun Q."/>
            <person name="Inoue M."/>
        </authorList>
    </citation>
    <scope>NUCLEOTIDE SEQUENCE</scope>
    <source>
        <strain evidence="5">JCM 17590</strain>
    </source>
</reference>
<dbReference type="PANTHER" id="PTHR43270:SF12">
    <property type="entry name" value="SUCCINYL-DIAMINOPIMELATE DESUCCINYLASE"/>
    <property type="match status" value="1"/>
</dbReference>
<evidence type="ECO:0000256" key="1">
    <source>
        <dbReference type="ARBA" id="ARBA00022670"/>
    </source>
</evidence>
<evidence type="ECO:0000259" key="4">
    <source>
        <dbReference type="Pfam" id="PF07687"/>
    </source>
</evidence>
<gene>
    <name evidence="5" type="ORF">GCM10022286_02000</name>
</gene>
<keyword evidence="6" id="KW-1185">Reference proteome</keyword>
<dbReference type="NCBIfam" id="NF005914">
    <property type="entry name" value="PRK07907.1"/>
    <property type="match status" value="1"/>
</dbReference>
<keyword evidence="1" id="KW-0645">Protease</keyword>
<feature type="domain" description="Peptidase M20 dimerisation" evidence="4">
    <location>
        <begin position="235"/>
        <end position="382"/>
    </location>
</feature>
<dbReference type="Pfam" id="PF07687">
    <property type="entry name" value="M20_dimer"/>
    <property type="match status" value="1"/>
</dbReference>